<comment type="caution">
    <text evidence="2">The sequence shown here is derived from an EMBL/GenBank/DDBJ whole genome shotgun (WGS) entry which is preliminary data.</text>
</comment>
<dbReference type="EMBL" id="QOVF01000001">
    <property type="protein sequence ID" value="KAA0696912.1"/>
    <property type="molecule type" value="Genomic_DNA"/>
</dbReference>
<keyword evidence="1" id="KW-0732">Signal</keyword>
<dbReference type="RefSeq" id="WP_149331840.1">
    <property type="nucleotide sequence ID" value="NZ_QOVF01000001.1"/>
</dbReference>
<dbReference type="AlphaFoldDB" id="A0A7V7KYL4"/>
<feature type="chain" id="PRO_5031530057" evidence="1">
    <location>
        <begin position="30"/>
        <end position="195"/>
    </location>
</feature>
<reference evidence="2 3" key="1">
    <citation type="submission" date="2018-07" db="EMBL/GenBank/DDBJ databases">
        <title>Pseudomonas laoshanensis sp. nov., isolated from soil.</title>
        <authorList>
            <person name="Sun J."/>
            <person name="Yu L."/>
            <person name="Wang M."/>
            <person name="Zhang C."/>
        </authorList>
    </citation>
    <scope>NUCLEOTIDE SEQUENCE [LARGE SCALE GENOMIC DNA]</scope>
    <source>
        <strain evidence="2 3">Y22</strain>
    </source>
</reference>
<gene>
    <name evidence="2" type="ORF">DT594_06260</name>
</gene>
<accession>A0A7V7KYL4</accession>
<evidence type="ECO:0000256" key="1">
    <source>
        <dbReference type="SAM" id="SignalP"/>
    </source>
</evidence>
<evidence type="ECO:0000313" key="2">
    <source>
        <dbReference type="EMBL" id="KAA0696912.1"/>
    </source>
</evidence>
<dbReference type="Proteomes" id="UP000463138">
    <property type="component" value="Unassembled WGS sequence"/>
</dbReference>
<proteinExistence type="predicted"/>
<feature type="signal peptide" evidence="1">
    <location>
        <begin position="1"/>
        <end position="29"/>
    </location>
</feature>
<name>A0A7V7KYL4_9GAMM</name>
<dbReference type="OrthoDB" id="7008646at2"/>
<protein>
    <submittedName>
        <fullName evidence="2">Adhesin</fullName>
    </submittedName>
</protein>
<sequence>MNSANLVVAVAIASLLGSAAALGEMSANADIQSSGKGYNGVVMINQAVGDGQQQVNVRALAAGDNAQARIKVEQIRDIILEEQIQLDANARIGGDAFSQGDGVLGINQSAGIGNQQINAFRIEVGSMPESLDDSGLAQSVAPSSINSGAVAPQSGQRQVSIDDQAFADSRGVVQLNQSAGVGNRMVNNLGIRIMD</sequence>
<keyword evidence="3" id="KW-1185">Reference proteome</keyword>
<organism evidence="2 3">
    <name type="scientific">Halopseudomonas laoshanensis</name>
    <dbReference type="NCBI Taxonomy" id="2268758"/>
    <lineage>
        <taxon>Bacteria</taxon>
        <taxon>Pseudomonadati</taxon>
        <taxon>Pseudomonadota</taxon>
        <taxon>Gammaproteobacteria</taxon>
        <taxon>Pseudomonadales</taxon>
        <taxon>Pseudomonadaceae</taxon>
        <taxon>Halopseudomonas</taxon>
    </lineage>
</organism>
<evidence type="ECO:0000313" key="3">
    <source>
        <dbReference type="Proteomes" id="UP000463138"/>
    </source>
</evidence>